<dbReference type="Proteomes" id="UP000317982">
    <property type="component" value="Unassembled WGS sequence"/>
</dbReference>
<protein>
    <recommendedName>
        <fullName evidence="3">Cold-shock protein</fullName>
    </recommendedName>
</protein>
<dbReference type="RefSeq" id="WP_142710016.1">
    <property type="nucleotide sequence ID" value="NZ_VIRS01000066.1"/>
</dbReference>
<evidence type="ECO:0000313" key="2">
    <source>
        <dbReference type="Proteomes" id="UP000317982"/>
    </source>
</evidence>
<evidence type="ECO:0008006" key="3">
    <source>
        <dbReference type="Google" id="ProtNLM"/>
    </source>
</evidence>
<reference evidence="1 2" key="1">
    <citation type="submission" date="2019-07" db="EMBL/GenBank/DDBJ databases">
        <title>Cryptosporangium phraense sp. nov., isolated from plant litter.</title>
        <authorList>
            <person name="Suriyachadkun C."/>
        </authorList>
    </citation>
    <scope>NUCLEOTIDE SEQUENCE [LARGE SCALE GENOMIC DNA]</scope>
    <source>
        <strain evidence="1 2">A-T 5661</strain>
    </source>
</reference>
<organism evidence="1 2">
    <name type="scientific">Cryptosporangium phraense</name>
    <dbReference type="NCBI Taxonomy" id="2593070"/>
    <lineage>
        <taxon>Bacteria</taxon>
        <taxon>Bacillati</taxon>
        <taxon>Actinomycetota</taxon>
        <taxon>Actinomycetes</taxon>
        <taxon>Cryptosporangiales</taxon>
        <taxon>Cryptosporangiaceae</taxon>
        <taxon>Cryptosporangium</taxon>
    </lineage>
</organism>
<dbReference type="InParanoid" id="A0A545AE23"/>
<dbReference type="EMBL" id="VIRS01000066">
    <property type="protein sequence ID" value="TQS39581.1"/>
    <property type="molecule type" value="Genomic_DNA"/>
</dbReference>
<gene>
    <name evidence="1" type="ORF">FL583_39310</name>
</gene>
<dbReference type="InterPro" id="IPR043856">
    <property type="entry name" value="DUF5818"/>
</dbReference>
<proteinExistence type="predicted"/>
<sequence>MRGRLSNGVEAGCILLTADSGGTWLLLGGDRSALVPGRRVQVTGEVRRGMLTTCQQGTPLSVRAVTTA</sequence>
<keyword evidence="2" id="KW-1185">Reference proteome</keyword>
<name>A0A545AE23_9ACTN</name>
<dbReference type="Pfam" id="PF19135">
    <property type="entry name" value="DUF5818"/>
    <property type="match status" value="1"/>
</dbReference>
<dbReference type="OrthoDB" id="5148907at2"/>
<comment type="caution">
    <text evidence="1">The sequence shown here is derived from an EMBL/GenBank/DDBJ whole genome shotgun (WGS) entry which is preliminary data.</text>
</comment>
<dbReference type="AlphaFoldDB" id="A0A545AE23"/>
<evidence type="ECO:0000313" key="1">
    <source>
        <dbReference type="EMBL" id="TQS39581.1"/>
    </source>
</evidence>
<accession>A0A545AE23</accession>